<proteinExistence type="predicted"/>
<sequence length="67" mass="7778">MVDLDPLNEDDFVTIKTALQTHVTGTGSVLGQTFLDDWETRKVDFIKVIPRIIKKYYVSEQLKNQKH</sequence>
<dbReference type="Gene3D" id="2.160.20.60">
    <property type="entry name" value="Glutamate synthase, alpha subunit, C-terminal domain"/>
    <property type="match status" value="1"/>
</dbReference>
<dbReference type="GO" id="GO:0016491">
    <property type="term" value="F:oxidoreductase activity"/>
    <property type="evidence" value="ECO:0007669"/>
    <property type="project" value="InterPro"/>
</dbReference>
<evidence type="ECO:0000313" key="1">
    <source>
        <dbReference type="EMBL" id="EIM77677.1"/>
    </source>
</evidence>
<dbReference type="InterPro" id="IPR036485">
    <property type="entry name" value="Glu_synth_asu_C_sf"/>
</dbReference>
<dbReference type="AlphaFoldDB" id="I5C775"/>
<dbReference type="EMBL" id="AJYA01000013">
    <property type="protein sequence ID" value="EIM77677.1"/>
    <property type="molecule type" value="Genomic_DNA"/>
</dbReference>
<dbReference type="Proteomes" id="UP000005551">
    <property type="component" value="Unassembled WGS sequence"/>
</dbReference>
<dbReference type="SUPFAM" id="SSF69336">
    <property type="entry name" value="Alpha subunit of glutamate synthase, C-terminal domain"/>
    <property type="match status" value="1"/>
</dbReference>
<name>I5C775_9BACT</name>
<gene>
    <name evidence="1" type="ORF">A3SI_05789</name>
</gene>
<reference evidence="1 2" key="1">
    <citation type="submission" date="2012-05" db="EMBL/GenBank/DDBJ databases">
        <title>Genome sequence of Nitritalea halalkaliphila LW7.</title>
        <authorList>
            <person name="Jangir P.K."/>
            <person name="Singh A."/>
            <person name="Shivaji S."/>
            <person name="Sharma R."/>
        </authorList>
    </citation>
    <scope>NUCLEOTIDE SEQUENCE [LARGE SCALE GENOMIC DNA]</scope>
    <source>
        <strain evidence="1 2">LW7</strain>
    </source>
</reference>
<keyword evidence="2" id="KW-1185">Reference proteome</keyword>
<evidence type="ECO:0000313" key="2">
    <source>
        <dbReference type="Proteomes" id="UP000005551"/>
    </source>
</evidence>
<comment type="caution">
    <text evidence="1">The sequence shown here is derived from an EMBL/GenBank/DDBJ whole genome shotgun (WGS) entry which is preliminary data.</text>
</comment>
<accession>I5C775</accession>
<dbReference type="STRING" id="1189621.A3SI_05789"/>
<organism evidence="1 2">
    <name type="scientific">Nitritalea halalkaliphila LW7</name>
    <dbReference type="NCBI Taxonomy" id="1189621"/>
    <lineage>
        <taxon>Bacteria</taxon>
        <taxon>Pseudomonadati</taxon>
        <taxon>Bacteroidota</taxon>
        <taxon>Cytophagia</taxon>
        <taxon>Cytophagales</taxon>
        <taxon>Cyclobacteriaceae</taxon>
        <taxon>Nitritalea</taxon>
    </lineage>
</organism>
<protein>
    <submittedName>
        <fullName evidence="1">Ferredoxin-dependent glutamate synthase</fullName>
    </submittedName>
</protein>